<dbReference type="Pfam" id="PF12833">
    <property type="entry name" value="HTH_18"/>
    <property type="match status" value="1"/>
</dbReference>
<comment type="caution">
    <text evidence="5">The sequence shown here is derived from an EMBL/GenBank/DDBJ whole genome shotgun (WGS) entry which is preliminary data.</text>
</comment>
<dbReference type="SUPFAM" id="SSF46689">
    <property type="entry name" value="Homeodomain-like"/>
    <property type="match status" value="2"/>
</dbReference>
<evidence type="ECO:0000313" key="6">
    <source>
        <dbReference type="Proteomes" id="UP001596113"/>
    </source>
</evidence>
<evidence type="ECO:0000259" key="4">
    <source>
        <dbReference type="PROSITE" id="PS01124"/>
    </source>
</evidence>
<keyword evidence="2" id="KW-0238">DNA-binding</keyword>
<feature type="domain" description="HTH araC/xylS-type" evidence="4">
    <location>
        <begin position="169"/>
        <end position="267"/>
    </location>
</feature>
<keyword evidence="6" id="KW-1185">Reference proteome</keyword>
<keyword evidence="3" id="KW-0804">Transcription</keyword>
<dbReference type="InterPro" id="IPR009057">
    <property type="entry name" value="Homeodomain-like_sf"/>
</dbReference>
<dbReference type="SMART" id="SM00342">
    <property type="entry name" value="HTH_ARAC"/>
    <property type="match status" value="1"/>
</dbReference>
<dbReference type="SUPFAM" id="SSF51182">
    <property type="entry name" value="RmlC-like cupins"/>
    <property type="match status" value="1"/>
</dbReference>
<dbReference type="PROSITE" id="PS01124">
    <property type="entry name" value="HTH_ARAC_FAMILY_2"/>
    <property type="match status" value="1"/>
</dbReference>
<reference evidence="6" key="1">
    <citation type="journal article" date="2019" name="Int. J. Syst. Evol. Microbiol.">
        <title>The Global Catalogue of Microorganisms (GCM) 10K type strain sequencing project: providing services to taxonomists for standard genome sequencing and annotation.</title>
        <authorList>
            <consortium name="The Broad Institute Genomics Platform"/>
            <consortium name="The Broad Institute Genome Sequencing Center for Infectious Disease"/>
            <person name="Wu L."/>
            <person name="Ma J."/>
        </authorList>
    </citation>
    <scope>NUCLEOTIDE SEQUENCE [LARGE SCALE GENOMIC DNA]</scope>
    <source>
        <strain evidence="6">CGMCC 1.18575</strain>
    </source>
</reference>
<dbReference type="Gene3D" id="1.10.10.60">
    <property type="entry name" value="Homeodomain-like"/>
    <property type="match status" value="2"/>
</dbReference>
<proteinExistence type="predicted"/>
<dbReference type="InterPro" id="IPR018060">
    <property type="entry name" value="HTH_AraC"/>
</dbReference>
<dbReference type="InterPro" id="IPR020449">
    <property type="entry name" value="Tscrpt_reg_AraC-type_HTH"/>
</dbReference>
<name>A0ABW0I066_9BACL</name>
<dbReference type="PRINTS" id="PR00032">
    <property type="entry name" value="HTHARAC"/>
</dbReference>
<dbReference type="Gene3D" id="2.60.120.10">
    <property type="entry name" value="Jelly Rolls"/>
    <property type="match status" value="1"/>
</dbReference>
<protein>
    <submittedName>
        <fullName evidence="5">Helix-turn-helix domain-containing protein</fullName>
    </submittedName>
</protein>
<dbReference type="EMBL" id="JBHSMI010000056">
    <property type="protein sequence ID" value="MFC5406694.1"/>
    <property type="molecule type" value="Genomic_DNA"/>
</dbReference>
<dbReference type="Proteomes" id="UP001596113">
    <property type="component" value="Unassembled WGS sequence"/>
</dbReference>
<sequence length="273" mass="31457">MHIRKYGNITLTSPQSYESGGLHPYHHEILYVSSGEVQLDWQDRIYKAKGPALFFLTPNTTHQLTKISPHYSFLFMEAEMRDDPFLGLSEIIRWNAMQSEGLSPSYAHSVVLSTMNQIRNHLESELAAQPALIDQLVTTEIQKVVLLVRQIVSAHGHDSGPPESTKAVESLMHFMESFYREEITMKDLADLVYHHPSYLIRLFKQSTGMTPFQYLNRLRMNAAINHLSNSDLPIQDIVRLTGYGSIHYFSRLFKNTYGVSPSMWRQQQRENAR</sequence>
<gene>
    <name evidence="5" type="ORF">ACFPOF_28520</name>
</gene>
<accession>A0ABW0I066</accession>
<dbReference type="PANTHER" id="PTHR43280">
    <property type="entry name" value="ARAC-FAMILY TRANSCRIPTIONAL REGULATOR"/>
    <property type="match status" value="1"/>
</dbReference>
<evidence type="ECO:0000256" key="3">
    <source>
        <dbReference type="ARBA" id="ARBA00023163"/>
    </source>
</evidence>
<dbReference type="RefSeq" id="WP_378138786.1">
    <property type="nucleotide sequence ID" value="NZ_JBHSMI010000056.1"/>
</dbReference>
<evidence type="ECO:0000256" key="2">
    <source>
        <dbReference type="ARBA" id="ARBA00023125"/>
    </source>
</evidence>
<keyword evidence="1" id="KW-0805">Transcription regulation</keyword>
<dbReference type="InterPro" id="IPR011051">
    <property type="entry name" value="RmlC_Cupin_sf"/>
</dbReference>
<dbReference type="PANTHER" id="PTHR43280:SF28">
    <property type="entry name" value="HTH-TYPE TRANSCRIPTIONAL ACTIVATOR RHAS"/>
    <property type="match status" value="1"/>
</dbReference>
<organism evidence="5 6">
    <name type="scientific">Cohnella soli</name>
    <dbReference type="NCBI Taxonomy" id="425005"/>
    <lineage>
        <taxon>Bacteria</taxon>
        <taxon>Bacillati</taxon>
        <taxon>Bacillota</taxon>
        <taxon>Bacilli</taxon>
        <taxon>Bacillales</taxon>
        <taxon>Paenibacillaceae</taxon>
        <taxon>Cohnella</taxon>
    </lineage>
</organism>
<evidence type="ECO:0000313" key="5">
    <source>
        <dbReference type="EMBL" id="MFC5406694.1"/>
    </source>
</evidence>
<dbReference type="InterPro" id="IPR014710">
    <property type="entry name" value="RmlC-like_jellyroll"/>
</dbReference>
<evidence type="ECO:0000256" key="1">
    <source>
        <dbReference type="ARBA" id="ARBA00023015"/>
    </source>
</evidence>